<evidence type="ECO:0000256" key="2">
    <source>
        <dbReference type="ARBA" id="ARBA00012190"/>
    </source>
</evidence>
<accession>A0A183GSA0</accession>
<dbReference type="GO" id="GO:0006281">
    <property type="term" value="P:DNA repair"/>
    <property type="evidence" value="ECO:0007669"/>
    <property type="project" value="TreeGrafter"/>
</dbReference>
<dbReference type="OrthoDB" id="5868134at2759"/>
<dbReference type="GO" id="GO:0000077">
    <property type="term" value="P:DNA damage checkpoint signaling"/>
    <property type="evidence" value="ECO:0007669"/>
    <property type="project" value="TreeGrafter"/>
</dbReference>
<dbReference type="EMBL" id="UZAH01038146">
    <property type="protein sequence ID" value="VDP52183.1"/>
    <property type="molecule type" value="Genomic_DNA"/>
</dbReference>
<evidence type="ECO:0000256" key="6">
    <source>
        <dbReference type="ARBA" id="ARBA00022691"/>
    </source>
</evidence>
<evidence type="ECO:0000256" key="7">
    <source>
        <dbReference type="ARBA" id="ARBA00022853"/>
    </source>
</evidence>
<keyword evidence="6 11" id="KW-0949">S-adenosyl-L-methionine</keyword>
<reference evidence="15" key="2">
    <citation type="submission" date="2019-09" db="UniProtKB">
        <authorList>
            <consortium name="WormBaseParasite"/>
        </authorList>
    </citation>
    <scope>IDENTIFICATION</scope>
</reference>
<comment type="function">
    <text evidence="11">Histone methyltransferase that specifically trimethylates histone H3 to form H3K79me3. This methylation is required for telomere silencing and for the pachytene checkpoint during the meiotic cell cycle by allowing the recruitment of RAD9 to double strand breaks. Nucleosomes are preferred as substrate compared to free histone.</text>
</comment>
<evidence type="ECO:0000259" key="12">
    <source>
        <dbReference type="PROSITE" id="PS51569"/>
    </source>
</evidence>
<evidence type="ECO:0000313" key="15">
    <source>
        <dbReference type="WBParaSite" id="HPBE_0002557001-mRNA-1"/>
    </source>
</evidence>
<evidence type="ECO:0000256" key="10">
    <source>
        <dbReference type="ARBA" id="ARBA00047770"/>
    </source>
</evidence>
<feature type="domain" description="DOT1" evidence="12">
    <location>
        <begin position="1"/>
        <end position="119"/>
    </location>
</feature>
<evidence type="ECO:0000256" key="9">
    <source>
        <dbReference type="ARBA" id="ARBA00029821"/>
    </source>
</evidence>
<evidence type="ECO:0000313" key="14">
    <source>
        <dbReference type="Proteomes" id="UP000050761"/>
    </source>
</evidence>
<protein>
    <recommendedName>
        <fullName evidence="3 11">Histone-lysine N-methyltransferase, H3 lysine-79 specific</fullName>
        <ecNumber evidence="2 11">2.1.1.360</ecNumber>
    </recommendedName>
    <alternativeName>
        <fullName evidence="9 11">Histone H3-K79 methyltransferase</fullName>
    </alternativeName>
</protein>
<dbReference type="Proteomes" id="UP000050761">
    <property type="component" value="Unassembled WGS sequence"/>
</dbReference>
<evidence type="ECO:0000256" key="11">
    <source>
        <dbReference type="RuleBase" id="RU271113"/>
    </source>
</evidence>
<dbReference type="AlphaFoldDB" id="A0A183GSA0"/>
<evidence type="ECO:0000313" key="13">
    <source>
        <dbReference type="EMBL" id="VDP52183.1"/>
    </source>
</evidence>
<dbReference type="PANTHER" id="PTHR21451">
    <property type="entry name" value="HISTONE H3 METHYLTRANSFERASE"/>
    <property type="match status" value="1"/>
</dbReference>
<dbReference type="InterPro" id="IPR030445">
    <property type="entry name" value="H3-K79_meTrfase"/>
</dbReference>
<accession>A0A3P8I207</accession>
<organism evidence="14 15">
    <name type="scientific">Heligmosomoides polygyrus</name>
    <name type="common">Parasitic roundworm</name>
    <dbReference type="NCBI Taxonomy" id="6339"/>
    <lineage>
        <taxon>Eukaryota</taxon>
        <taxon>Metazoa</taxon>
        <taxon>Ecdysozoa</taxon>
        <taxon>Nematoda</taxon>
        <taxon>Chromadorea</taxon>
        <taxon>Rhabditida</taxon>
        <taxon>Rhabditina</taxon>
        <taxon>Rhabditomorpha</taxon>
        <taxon>Strongyloidea</taxon>
        <taxon>Heligmosomidae</taxon>
        <taxon>Heligmosomoides</taxon>
    </lineage>
</organism>
<dbReference type="GO" id="GO:0032259">
    <property type="term" value="P:methylation"/>
    <property type="evidence" value="ECO:0007669"/>
    <property type="project" value="UniProtKB-KW"/>
</dbReference>
<keyword evidence="8 11" id="KW-0539">Nucleus</keyword>
<gene>
    <name evidence="13" type="ORF">HPBE_LOCUS25569</name>
</gene>
<dbReference type="GO" id="GO:0005634">
    <property type="term" value="C:nucleus"/>
    <property type="evidence" value="ECO:0007669"/>
    <property type="project" value="UniProtKB-SubCell"/>
</dbReference>
<comment type="miscellaneous">
    <text evidence="11">In contrast to other lysine histone methyltransferases, it does not contain a SET domain, suggesting the existence of another mechanism for methylation of lysine residues of histones.</text>
</comment>
<comment type="catalytic activity">
    <reaction evidence="10 11">
        <text>L-lysyl(79)-[histone H3] + 3 S-adenosyl-L-methionine = N(6),N(6),N(6)-trimethyl-L-lysyl(79)-[histone H3] + 3 S-adenosyl-L-homocysteine + 3 H(+)</text>
        <dbReference type="Rhea" id="RHEA:60328"/>
        <dbReference type="Rhea" id="RHEA-COMP:15549"/>
        <dbReference type="Rhea" id="RHEA-COMP:15552"/>
        <dbReference type="ChEBI" id="CHEBI:15378"/>
        <dbReference type="ChEBI" id="CHEBI:29969"/>
        <dbReference type="ChEBI" id="CHEBI:57856"/>
        <dbReference type="ChEBI" id="CHEBI:59789"/>
        <dbReference type="ChEBI" id="CHEBI:61961"/>
        <dbReference type="EC" id="2.1.1.360"/>
    </reaction>
</comment>
<sequence>MTGNHYSSKLRLWFRNTVFLMQLCKLFRLCMKKLPSAITNVLKHLDCGSVYGETSYEQMQMIINQTVFRESDVFLDLGCGVGQLVMYVAGGTKVKKAVGIEINDLPARYGAAMSEDFSK</sequence>
<evidence type="ECO:0000256" key="5">
    <source>
        <dbReference type="ARBA" id="ARBA00022679"/>
    </source>
</evidence>
<dbReference type="SUPFAM" id="SSF53335">
    <property type="entry name" value="S-adenosyl-L-methionine-dependent methyltransferases"/>
    <property type="match status" value="1"/>
</dbReference>
<dbReference type="InterPro" id="IPR029063">
    <property type="entry name" value="SAM-dependent_MTases_sf"/>
</dbReference>
<evidence type="ECO:0000256" key="1">
    <source>
        <dbReference type="ARBA" id="ARBA00004123"/>
    </source>
</evidence>
<dbReference type="InterPro" id="IPR025789">
    <property type="entry name" value="DOT1_dom"/>
</dbReference>
<dbReference type="Pfam" id="PF08123">
    <property type="entry name" value="DOT1"/>
    <property type="match status" value="1"/>
</dbReference>
<dbReference type="WBParaSite" id="HPBE_0002557001-mRNA-1">
    <property type="protein sequence ID" value="HPBE_0002557001-mRNA-1"/>
    <property type="gene ID" value="HPBE_0002557001"/>
</dbReference>
<evidence type="ECO:0000256" key="8">
    <source>
        <dbReference type="ARBA" id="ARBA00023242"/>
    </source>
</evidence>
<comment type="subcellular location">
    <subcellularLocation>
        <location evidence="1 11">Nucleus</location>
    </subcellularLocation>
</comment>
<keyword evidence="14" id="KW-1185">Reference proteome</keyword>
<reference evidence="13 14" key="1">
    <citation type="submission" date="2018-11" db="EMBL/GenBank/DDBJ databases">
        <authorList>
            <consortium name="Pathogen Informatics"/>
        </authorList>
    </citation>
    <scope>NUCLEOTIDE SEQUENCE [LARGE SCALE GENOMIC DNA]</scope>
</reference>
<proteinExistence type="inferred from homology"/>
<name>A0A183GSA0_HELPZ</name>
<comment type="similarity">
    <text evidence="11">Belongs to the class I-like SAM-binding methyltransferase superfamily. DOT1 family.</text>
</comment>
<dbReference type="PROSITE" id="PS51569">
    <property type="entry name" value="DOT1"/>
    <property type="match status" value="1"/>
</dbReference>
<evidence type="ECO:0000256" key="4">
    <source>
        <dbReference type="ARBA" id="ARBA00022603"/>
    </source>
</evidence>
<keyword evidence="7 11" id="KW-0156">Chromatin regulator</keyword>
<keyword evidence="5 11" id="KW-0808">Transferase</keyword>
<evidence type="ECO:0000256" key="3">
    <source>
        <dbReference type="ARBA" id="ARBA00020987"/>
    </source>
</evidence>
<dbReference type="Gene3D" id="3.40.50.150">
    <property type="entry name" value="Vaccinia Virus protein VP39"/>
    <property type="match status" value="1"/>
</dbReference>
<dbReference type="GO" id="GO:0140956">
    <property type="term" value="F:histone H3K79 trimethyltransferase activity"/>
    <property type="evidence" value="ECO:0007669"/>
    <property type="project" value="UniProtKB-EC"/>
</dbReference>
<keyword evidence="4 11" id="KW-0489">Methyltransferase</keyword>
<dbReference type="EC" id="2.1.1.360" evidence="2 11"/>
<dbReference type="PANTHER" id="PTHR21451:SF0">
    <property type="entry name" value="HISTONE-LYSINE N-METHYLTRANSFERASE, H3 LYSINE-79 SPECIFIC"/>
    <property type="match status" value="1"/>
</dbReference>